<dbReference type="Proteomes" id="UP000219564">
    <property type="component" value="Unassembled WGS sequence"/>
</dbReference>
<dbReference type="EMBL" id="OBKZ01000008">
    <property type="protein sequence ID" value="SOB50045.1"/>
    <property type="molecule type" value="Genomic_DNA"/>
</dbReference>
<dbReference type="RefSeq" id="WP_070412628.1">
    <property type="nucleotide sequence ID" value="NZ_CAUQZS010000050.1"/>
</dbReference>
<evidence type="ECO:0000313" key="2">
    <source>
        <dbReference type="EMBL" id="SOB50045.1"/>
    </source>
</evidence>
<dbReference type="Pfam" id="PF16931">
    <property type="entry name" value="Phage_holin_8"/>
    <property type="match status" value="1"/>
</dbReference>
<keyword evidence="1" id="KW-0812">Transmembrane</keyword>
<keyword evidence="1" id="KW-1133">Transmembrane helix</keyword>
<comment type="caution">
    <text evidence="2">The sequence shown here is derived from an EMBL/GenBank/DDBJ whole genome shotgun (WGS) entry which is preliminary data.</text>
</comment>
<protein>
    <recommendedName>
        <fullName evidence="4">Phage holin, lambda family</fullName>
    </recommendedName>
</protein>
<sequence>MATEELAYTAHKYLELCLLVLENMVNNPMFWGAFLGAWLVASSRKNKNIFKKMASFLLSVSVGYLFSPVALLYLPVIPPGVCGFICALVVIPLSRKLTDWIQVTDIVDLIRRFRGGK</sequence>
<accession>A0AAX2H4F8</accession>
<feature type="transmembrane region" description="Helical" evidence="1">
    <location>
        <begin position="24"/>
        <end position="41"/>
    </location>
</feature>
<dbReference type="InterPro" id="IPR032637">
    <property type="entry name" value="Phage_holin-like"/>
</dbReference>
<proteinExistence type="predicted"/>
<evidence type="ECO:0008006" key="4">
    <source>
        <dbReference type="Google" id="ProtNLM"/>
    </source>
</evidence>
<feature type="transmembrane region" description="Helical" evidence="1">
    <location>
        <begin position="53"/>
        <end position="70"/>
    </location>
</feature>
<dbReference type="AlphaFoldDB" id="A0AAX2H4F8"/>
<evidence type="ECO:0000256" key="1">
    <source>
        <dbReference type="SAM" id="Phobius"/>
    </source>
</evidence>
<evidence type="ECO:0000313" key="3">
    <source>
        <dbReference type="Proteomes" id="UP000219564"/>
    </source>
</evidence>
<reference evidence="2 3" key="1">
    <citation type="submission" date="2017-08" db="EMBL/GenBank/DDBJ databases">
        <authorList>
            <person name="Chaillou S."/>
        </authorList>
    </citation>
    <scope>NUCLEOTIDE SEQUENCE [LARGE SCALE GENOMIC DNA]</scope>
    <source>
        <strain evidence="2 3">MFPA15A1205</strain>
    </source>
</reference>
<name>A0AAX2H4F8_9PSED</name>
<organism evidence="2 3">
    <name type="scientific">Pseudomonas lundensis</name>
    <dbReference type="NCBI Taxonomy" id="86185"/>
    <lineage>
        <taxon>Bacteria</taxon>
        <taxon>Pseudomonadati</taxon>
        <taxon>Pseudomonadota</taxon>
        <taxon>Gammaproteobacteria</taxon>
        <taxon>Pseudomonadales</taxon>
        <taxon>Pseudomonadaceae</taxon>
        <taxon>Pseudomonas</taxon>
    </lineage>
</organism>
<gene>
    <name evidence="2" type="ORF">PLUA15_160163</name>
</gene>
<keyword evidence="1" id="KW-0472">Membrane</keyword>